<dbReference type="RefSeq" id="WP_168032357.1">
    <property type="nucleotide sequence ID" value="NZ_JAAVNE010000025.1"/>
</dbReference>
<proteinExistence type="predicted"/>
<accession>A0ABX1E588</accession>
<evidence type="ECO:0000313" key="1">
    <source>
        <dbReference type="EMBL" id="NKC32357.1"/>
    </source>
</evidence>
<dbReference type="EMBL" id="JAAVNE010000025">
    <property type="protein sequence ID" value="NKC32357.1"/>
    <property type="molecule type" value="Genomic_DNA"/>
</dbReference>
<reference evidence="1 2" key="1">
    <citation type="submission" date="2020-03" db="EMBL/GenBank/DDBJ databases">
        <title>Roseomonas selenitidurans sp. nov. isolated from urban soil.</title>
        <authorList>
            <person name="Liu H."/>
        </authorList>
    </citation>
    <scope>NUCLEOTIDE SEQUENCE [LARGE SCALE GENOMIC DNA]</scope>
    <source>
        <strain evidence="1 2">BU-1</strain>
    </source>
</reference>
<organism evidence="1 2">
    <name type="scientific">Falsiroseomonas selenitidurans</name>
    <dbReference type="NCBI Taxonomy" id="2716335"/>
    <lineage>
        <taxon>Bacteria</taxon>
        <taxon>Pseudomonadati</taxon>
        <taxon>Pseudomonadota</taxon>
        <taxon>Alphaproteobacteria</taxon>
        <taxon>Acetobacterales</taxon>
        <taxon>Roseomonadaceae</taxon>
        <taxon>Falsiroseomonas</taxon>
    </lineage>
</organism>
<gene>
    <name evidence="1" type="ORF">HEQ75_15950</name>
</gene>
<keyword evidence="2" id="KW-1185">Reference proteome</keyword>
<dbReference type="Proteomes" id="UP000787635">
    <property type="component" value="Unassembled WGS sequence"/>
</dbReference>
<comment type="caution">
    <text evidence="1">The sequence shown here is derived from an EMBL/GenBank/DDBJ whole genome shotgun (WGS) entry which is preliminary data.</text>
</comment>
<evidence type="ECO:0000313" key="2">
    <source>
        <dbReference type="Proteomes" id="UP000787635"/>
    </source>
</evidence>
<sequence length="64" mass="6396">MPPQTEAPGAGSLESILAALRALAVQALDAGHPLAAVRIAGTADRLEAEAWPLPSRPGYGPPAG</sequence>
<name>A0ABX1E588_9PROT</name>
<protein>
    <submittedName>
        <fullName evidence="1">Uncharacterized protein</fullName>
    </submittedName>
</protein>